<protein>
    <submittedName>
        <fullName evidence="5">AraC family transcriptional regulator</fullName>
    </submittedName>
</protein>
<dbReference type="InterPro" id="IPR050204">
    <property type="entry name" value="AraC_XylS_family_regulators"/>
</dbReference>
<keyword evidence="6" id="KW-1185">Reference proteome</keyword>
<evidence type="ECO:0000259" key="4">
    <source>
        <dbReference type="PROSITE" id="PS01124"/>
    </source>
</evidence>
<accession>A0A849KBN4</accession>
<dbReference type="Gene3D" id="1.10.10.60">
    <property type="entry name" value="Homeodomain-like"/>
    <property type="match status" value="1"/>
</dbReference>
<dbReference type="AlphaFoldDB" id="A0A849KBN4"/>
<organism evidence="5 6">
    <name type="scientific">Isoptericola sediminis</name>
    <dbReference type="NCBI Taxonomy" id="2733572"/>
    <lineage>
        <taxon>Bacteria</taxon>
        <taxon>Bacillati</taxon>
        <taxon>Actinomycetota</taxon>
        <taxon>Actinomycetes</taxon>
        <taxon>Micrococcales</taxon>
        <taxon>Promicromonosporaceae</taxon>
        <taxon>Isoptericola</taxon>
    </lineage>
</organism>
<evidence type="ECO:0000256" key="3">
    <source>
        <dbReference type="ARBA" id="ARBA00023163"/>
    </source>
</evidence>
<dbReference type="RefSeq" id="WP_171248174.1">
    <property type="nucleotide sequence ID" value="NZ_JABFAJ010000024.1"/>
</dbReference>
<dbReference type="Proteomes" id="UP000557204">
    <property type="component" value="Unassembled WGS sequence"/>
</dbReference>
<comment type="caution">
    <text evidence="5">The sequence shown here is derived from an EMBL/GenBank/DDBJ whole genome shotgun (WGS) entry which is preliminary data.</text>
</comment>
<dbReference type="PANTHER" id="PTHR46796:SF15">
    <property type="entry name" value="BLL1074 PROTEIN"/>
    <property type="match status" value="1"/>
</dbReference>
<dbReference type="InterPro" id="IPR018060">
    <property type="entry name" value="HTH_AraC"/>
</dbReference>
<dbReference type="PROSITE" id="PS01124">
    <property type="entry name" value="HTH_ARAC_FAMILY_2"/>
    <property type="match status" value="1"/>
</dbReference>
<dbReference type="SMART" id="SM00342">
    <property type="entry name" value="HTH_ARAC"/>
    <property type="match status" value="1"/>
</dbReference>
<evidence type="ECO:0000313" key="5">
    <source>
        <dbReference type="EMBL" id="NNU28657.1"/>
    </source>
</evidence>
<proteinExistence type="predicted"/>
<reference evidence="5 6" key="1">
    <citation type="submission" date="2020-05" db="EMBL/GenBank/DDBJ databases">
        <title>Genome sequence of Isoptericola sp. JC619 isolated from Chilika lagoon, India.</title>
        <authorList>
            <person name="Kumar D."/>
            <person name="Appam K."/>
            <person name="Gandham S."/>
            <person name="Uppada J."/>
            <person name="Sasikala C."/>
            <person name="Venkata Ramana C."/>
        </authorList>
    </citation>
    <scope>NUCLEOTIDE SEQUENCE [LARGE SCALE GENOMIC DNA]</scope>
    <source>
        <strain evidence="5 6">JC619</strain>
    </source>
</reference>
<dbReference type="PANTHER" id="PTHR46796">
    <property type="entry name" value="HTH-TYPE TRANSCRIPTIONAL ACTIVATOR RHAS-RELATED"/>
    <property type="match status" value="1"/>
</dbReference>
<dbReference type="EMBL" id="JABFAJ010000024">
    <property type="protein sequence ID" value="NNU28657.1"/>
    <property type="molecule type" value="Genomic_DNA"/>
</dbReference>
<evidence type="ECO:0000256" key="1">
    <source>
        <dbReference type="ARBA" id="ARBA00023015"/>
    </source>
</evidence>
<feature type="domain" description="HTH araC/xylS-type" evidence="4">
    <location>
        <begin position="169"/>
        <end position="248"/>
    </location>
</feature>
<dbReference type="InterPro" id="IPR009057">
    <property type="entry name" value="Homeodomain-like_sf"/>
</dbReference>
<sequence>MQVPSSLRLAVRSVTAYDLDLPAGGTHRGVPGPDVVLEIALDAPLDVRWADRPDTRQRAWSVLSGLHTRPAQVEMPARARGVSVRLTPWGARKLLGMPCAELAGRLVSLDEAAPGLSDLPERLAASRRPADELVLLLQHALREAASDGPGPVDAALAALCRGRPVAVSAAAGGWSRRHLQDLVHRECGLSPRDLRRVGRLARSRVAMVRGAGRSLADVAAGAGYADHAHLTREWKDLAGCTPTTFLREELPYVQAAEVPDGGG</sequence>
<name>A0A849KBN4_9MICO</name>
<dbReference type="SUPFAM" id="SSF46689">
    <property type="entry name" value="Homeodomain-like"/>
    <property type="match status" value="1"/>
</dbReference>
<dbReference type="Pfam" id="PF12833">
    <property type="entry name" value="HTH_18"/>
    <property type="match status" value="1"/>
</dbReference>
<keyword evidence="2" id="KW-0238">DNA-binding</keyword>
<gene>
    <name evidence="5" type="ORF">HLI28_14065</name>
</gene>
<dbReference type="GO" id="GO:0003700">
    <property type="term" value="F:DNA-binding transcription factor activity"/>
    <property type="evidence" value="ECO:0007669"/>
    <property type="project" value="InterPro"/>
</dbReference>
<evidence type="ECO:0000313" key="6">
    <source>
        <dbReference type="Proteomes" id="UP000557204"/>
    </source>
</evidence>
<dbReference type="GO" id="GO:0043565">
    <property type="term" value="F:sequence-specific DNA binding"/>
    <property type="evidence" value="ECO:0007669"/>
    <property type="project" value="InterPro"/>
</dbReference>
<keyword evidence="1" id="KW-0805">Transcription regulation</keyword>
<keyword evidence="3" id="KW-0804">Transcription</keyword>
<evidence type="ECO:0000256" key="2">
    <source>
        <dbReference type="ARBA" id="ARBA00023125"/>
    </source>
</evidence>